<sequence length="263" mass="29996">MKFYILVSLAVLSSASATPPEIEDKDQYILATVLFYCNQLGDKIVAAGKVPRKVKFIIKKNVGEVYKNTSIKVVPIYRNYSDVPKMDEVYTEIKKKHNVVLVAPLSESLATRLVVDKSNLFMEKGKVSGVERYYLENFKRKPFKEEDVEANVISAHKQDDTEFEPFYRKAEVPVVEMYLPNTVFYSTQIKHRSNDKIIQSLLRMLKPKLAKTASLVEWSGSIPGSYEVLLGFFRIFENFSVVARSLDCAPYMAKGSPPITWDL</sequence>
<evidence type="ECO:0000313" key="2">
    <source>
        <dbReference type="EMBL" id="SOQ51602.1"/>
    </source>
</evidence>
<protein>
    <submittedName>
        <fullName evidence="2">SFRICE_033120</fullName>
    </submittedName>
</protein>
<reference evidence="2" key="1">
    <citation type="submission" date="2016-07" db="EMBL/GenBank/DDBJ databases">
        <authorList>
            <person name="Bretaudeau A."/>
        </authorList>
    </citation>
    <scope>NUCLEOTIDE SEQUENCE</scope>
    <source>
        <strain evidence="2">Rice</strain>
        <tissue evidence="2">Whole body</tissue>
    </source>
</reference>
<gene>
    <name evidence="2" type="ORF">SFRICE_033120</name>
</gene>
<organism evidence="2">
    <name type="scientific">Spodoptera frugiperda</name>
    <name type="common">Fall armyworm</name>
    <dbReference type="NCBI Taxonomy" id="7108"/>
    <lineage>
        <taxon>Eukaryota</taxon>
        <taxon>Metazoa</taxon>
        <taxon>Ecdysozoa</taxon>
        <taxon>Arthropoda</taxon>
        <taxon>Hexapoda</taxon>
        <taxon>Insecta</taxon>
        <taxon>Pterygota</taxon>
        <taxon>Neoptera</taxon>
        <taxon>Endopterygota</taxon>
        <taxon>Lepidoptera</taxon>
        <taxon>Glossata</taxon>
        <taxon>Ditrysia</taxon>
        <taxon>Noctuoidea</taxon>
        <taxon>Noctuidae</taxon>
        <taxon>Amphipyrinae</taxon>
        <taxon>Spodoptera</taxon>
    </lineage>
</organism>
<name>A0A2H1WFF6_SPOFR</name>
<evidence type="ECO:0000256" key="1">
    <source>
        <dbReference type="SAM" id="SignalP"/>
    </source>
</evidence>
<keyword evidence="1" id="KW-0732">Signal</keyword>
<dbReference type="AlphaFoldDB" id="A0A2H1WFF6"/>
<feature type="chain" id="PRO_5013621656" evidence="1">
    <location>
        <begin position="18"/>
        <end position="263"/>
    </location>
</feature>
<feature type="signal peptide" evidence="1">
    <location>
        <begin position="1"/>
        <end position="17"/>
    </location>
</feature>
<accession>A0A2H1WFF6</accession>
<dbReference type="EMBL" id="ODYU01008203">
    <property type="protein sequence ID" value="SOQ51602.1"/>
    <property type="molecule type" value="Genomic_DNA"/>
</dbReference>
<proteinExistence type="predicted"/>